<dbReference type="Proteomes" id="UP000838686">
    <property type="component" value="Unassembled WGS sequence"/>
</dbReference>
<evidence type="ECO:0000259" key="2">
    <source>
        <dbReference type="PROSITE" id="PS51084"/>
    </source>
</evidence>
<proteinExistence type="predicted"/>
<protein>
    <recommendedName>
        <fullName evidence="2">HIT domain-containing protein</fullName>
    </recommendedName>
</protein>
<keyword evidence="4" id="KW-1185">Reference proteome</keyword>
<name>A0ABM9BZW7_9BACL</name>
<dbReference type="PROSITE" id="PS51084">
    <property type="entry name" value="HIT_2"/>
    <property type="match status" value="1"/>
</dbReference>
<gene>
    <name evidence="3" type="ORF">PAECIP111893_01170</name>
</gene>
<accession>A0ABM9BZW7</accession>
<dbReference type="InterPro" id="IPR036265">
    <property type="entry name" value="HIT-like_sf"/>
</dbReference>
<dbReference type="InterPro" id="IPR011146">
    <property type="entry name" value="HIT-like"/>
</dbReference>
<feature type="domain" description="HIT" evidence="2">
    <location>
        <begin position="7"/>
        <end position="113"/>
    </location>
</feature>
<dbReference type="PRINTS" id="PR00332">
    <property type="entry name" value="HISTRIAD"/>
</dbReference>
<sequence>MQEKPCLGCQLAHKRIETHTVYENEWVACILDIEPLNEGHMLILPKQHYHDVDDLDDRTAQEIMKASAMLAKVLKTYFQPDGITVIQNGGIFNDLTHYHMHVFPRYEQDGFSWIEPSDQSNAKGRLSETCEKLLRIMNP</sequence>
<evidence type="ECO:0000313" key="4">
    <source>
        <dbReference type="Proteomes" id="UP000838686"/>
    </source>
</evidence>
<organism evidence="3 4">
    <name type="scientific">Paenibacillus plantiphilus</name>
    <dbReference type="NCBI Taxonomy" id="2905650"/>
    <lineage>
        <taxon>Bacteria</taxon>
        <taxon>Bacillati</taxon>
        <taxon>Bacillota</taxon>
        <taxon>Bacilli</taxon>
        <taxon>Bacillales</taxon>
        <taxon>Paenibacillaceae</taxon>
        <taxon>Paenibacillus</taxon>
    </lineage>
</organism>
<evidence type="ECO:0000313" key="3">
    <source>
        <dbReference type="EMBL" id="CAH1198923.1"/>
    </source>
</evidence>
<dbReference type="SUPFAM" id="SSF54197">
    <property type="entry name" value="HIT-like"/>
    <property type="match status" value="1"/>
</dbReference>
<feature type="short sequence motif" description="Histidine triad motif" evidence="1">
    <location>
        <begin position="97"/>
        <end position="101"/>
    </location>
</feature>
<dbReference type="EMBL" id="CAKMMF010000005">
    <property type="protein sequence ID" value="CAH1198923.1"/>
    <property type="molecule type" value="Genomic_DNA"/>
</dbReference>
<comment type="caution">
    <text evidence="3">The sequence shown here is derived from an EMBL/GenBank/DDBJ whole genome shotgun (WGS) entry which is preliminary data.</text>
</comment>
<dbReference type="InterPro" id="IPR001310">
    <property type="entry name" value="Histidine_triad_HIT"/>
</dbReference>
<reference evidence="3" key="1">
    <citation type="submission" date="2022-01" db="EMBL/GenBank/DDBJ databases">
        <authorList>
            <person name="Criscuolo A."/>
        </authorList>
    </citation>
    <scope>NUCLEOTIDE SEQUENCE</scope>
    <source>
        <strain evidence="3">CIP111893</strain>
    </source>
</reference>
<dbReference type="PANTHER" id="PTHR46648">
    <property type="entry name" value="HIT FAMILY PROTEIN 1"/>
    <property type="match status" value="1"/>
</dbReference>
<evidence type="ECO:0000256" key="1">
    <source>
        <dbReference type="PROSITE-ProRule" id="PRU00464"/>
    </source>
</evidence>
<dbReference type="Pfam" id="PF01230">
    <property type="entry name" value="HIT"/>
    <property type="match status" value="1"/>
</dbReference>
<dbReference type="RefSeq" id="WP_236339534.1">
    <property type="nucleotide sequence ID" value="NZ_CAKMMF010000005.1"/>
</dbReference>
<dbReference type="PANTHER" id="PTHR46648:SF1">
    <property type="entry name" value="ADENOSINE 5'-MONOPHOSPHORAMIDASE HNT1"/>
    <property type="match status" value="1"/>
</dbReference>
<dbReference type="Gene3D" id="3.30.428.10">
    <property type="entry name" value="HIT-like"/>
    <property type="match status" value="1"/>
</dbReference>